<dbReference type="Proteomes" id="UP000298327">
    <property type="component" value="Unassembled WGS sequence"/>
</dbReference>
<dbReference type="GO" id="GO:0007264">
    <property type="term" value="P:small GTPase-mediated signal transduction"/>
    <property type="evidence" value="ECO:0007669"/>
    <property type="project" value="InterPro"/>
</dbReference>
<dbReference type="GO" id="GO:0005739">
    <property type="term" value="C:mitochondrion"/>
    <property type="evidence" value="ECO:0007669"/>
    <property type="project" value="UniProtKB-SubCell"/>
</dbReference>
<dbReference type="InterPro" id="IPR036188">
    <property type="entry name" value="FAD/NAD-bd_sf"/>
</dbReference>
<dbReference type="SUPFAM" id="SSF51905">
    <property type="entry name" value="FAD/NAD(P)-binding domain"/>
    <property type="match status" value="1"/>
</dbReference>
<dbReference type="Gene3D" id="3.30.519.10">
    <property type="entry name" value="Guanine Nucleotide Dissociation Inhibitor, domain 2"/>
    <property type="match status" value="1"/>
</dbReference>
<protein>
    <recommendedName>
        <fullName evidence="8">FAD/NAD(P)-binding domain-containing protein</fullName>
    </recommendedName>
</protein>
<dbReference type="GO" id="GO:0005968">
    <property type="term" value="C:Rab-protein geranylgeranyltransferase complex"/>
    <property type="evidence" value="ECO:0007669"/>
    <property type="project" value="TreeGrafter"/>
</dbReference>
<dbReference type="Pfam" id="PF00996">
    <property type="entry name" value="GDI"/>
    <property type="match status" value="1"/>
</dbReference>
<dbReference type="GO" id="GO:0016192">
    <property type="term" value="P:vesicle-mediated transport"/>
    <property type="evidence" value="ECO:0007669"/>
    <property type="project" value="TreeGrafter"/>
</dbReference>
<evidence type="ECO:0000256" key="4">
    <source>
        <dbReference type="ARBA" id="ARBA00043970"/>
    </source>
</evidence>
<dbReference type="PRINTS" id="PR00891">
    <property type="entry name" value="RABGDIREP"/>
</dbReference>
<evidence type="ECO:0000256" key="5">
    <source>
        <dbReference type="SAM" id="MobiDB-lite"/>
    </source>
</evidence>
<dbReference type="InterPro" id="IPR020373">
    <property type="entry name" value="Kgd4/YMR-31"/>
</dbReference>
<keyword evidence="7" id="KW-1185">Reference proteome</keyword>
<comment type="caution">
    <text evidence="6">The sequence shown here is derived from an EMBL/GenBank/DDBJ whole genome shotgun (WGS) entry which is preliminary data.</text>
</comment>
<feature type="region of interest" description="Disordered" evidence="5">
    <location>
        <begin position="352"/>
        <end position="385"/>
    </location>
</feature>
<dbReference type="AlphaFoldDB" id="A0A4Y9YWT8"/>
<comment type="subcellular location">
    <subcellularLocation>
        <location evidence="1">Mitochondrion</location>
    </subcellularLocation>
</comment>
<dbReference type="InterPro" id="IPR018203">
    <property type="entry name" value="GDP_dissociation_inhibitor"/>
</dbReference>
<dbReference type="Pfam" id="PF10937">
    <property type="entry name" value="Kgd4-YMR31"/>
    <property type="match status" value="1"/>
</dbReference>
<dbReference type="SUPFAM" id="SSF54373">
    <property type="entry name" value="FAD-linked reductases, C-terminal domain"/>
    <property type="match status" value="1"/>
</dbReference>
<evidence type="ECO:0000256" key="1">
    <source>
        <dbReference type="ARBA" id="ARBA00004173"/>
    </source>
</evidence>
<sequence length="689" mass="74642">MDSEGNFDVVVLGTGLTESITAAALSKAGFKVAHLDVNPYYGGDEASLTVDELAQWADRRSSEPTDKADYLSSQRQRFTSISHSETVPDHARHYSVSLMPSLIPSVGPLISSLVASGVSRYGGFRLLERVGIYDREKGIKSVPGSKEDVFKSKEMSLVNKRRLMRFLMFASGDFEDKPELQGHQDTPFIEYLRTVFSLDQQVSEAITYALAFCTLPTDSTLPALKRLRDYLRSTGRYGASPFLIGHYGGSGEIAQGFCRVAAVNGGVYILDHKVRSITPPTDATSGTPSSKYVIELDDFPEPFTADIILSSPDHLPKELTAAAHRPTSEAPVFPHTVARCVAIIDRPLAYPSATPVEPAPSAEDAPDTAEQAEEAPSTPEQKVVDTSVLVFPPSSLDGGSTTAAVHAFITGQGSMSAPQGKYIVYLSVPLVDASSSPENTLKPYLDAILRLTEPSTESPTPPTPLYTLFYTQHPLKTVLPSSENPDTPTVLLTPDSTITLTESSDAATQAAEALFFKAVDVLKTKRPDLWTVEEGQEESGSGGDVFQEIKTFWPPLERDPDDANNSRSVIRVQPPISESNSKMHPSLRVAHKPLINFLGKRQWPTTPGPQHAHPAAPEQLKAAFSDFLKKYESTSSGATASNGSSGTSPSGKQVYDDFWEAPARIWNPRIRHIEEAEIDAVSSGGASLY</sequence>
<evidence type="ECO:0000256" key="2">
    <source>
        <dbReference type="ARBA" id="ARBA00005593"/>
    </source>
</evidence>
<dbReference type="Gene3D" id="1.10.405.10">
    <property type="entry name" value="Guanine Nucleotide Dissociation Inhibitor, domain 1"/>
    <property type="match status" value="1"/>
</dbReference>
<dbReference type="PANTHER" id="PTHR11787">
    <property type="entry name" value="RAB GDP-DISSOCIATION INHIBITOR"/>
    <property type="match status" value="1"/>
</dbReference>
<organism evidence="6 7">
    <name type="scientific">Dentipellis fragilis</name>
    <dbReference type="NCBI Taxonomy" id="205917"/>
    <lineage>
        <taxon>Eukaryota</taxon>
        <taxon>Fungi</taxon>
        <taxon>Dikarya</taxon>
        <taxon>Basidiomycota</taxon>
        <taxon>Agaricomycotina</taxon>
        <taxon>Agaricomycetes</taxon>
        <taxon>Russulales</taxon>
        <taxon>Hericiaceae</taxon>
        <taxon>Dentipellis</taxon>
    </lineage>
</organism>
<keyword evidence="3" id="KW-0496">Mitochondrion</keyword>
<dbReference type="Gene3D" id="3.50.50.60">
    <property type="entry name" value="FAD/NAD(P)-binding domain"/>
    <property type="match status" value="1"/>
</dbReference>
<evidence type="ECO:0008006" key="8">
    <source>
        <dbReference type="Google" id="ProtNLM"/>
    </source>
</evidence>
<comment type="similarity">
    <text evidence="4">Belongs to the alpha-ketoglutarate dehydrogenase component 4 family.</text>
</comment>
<proteinExistence type="inferred from homology"/>
<dbReference type="GO" id="GO:0006103">
    <property type="term" value="P:2-oxoglutarate metabolic process"/>
    <property type="evidence" value="ECO:0007669"/>
    <property type="project" value="InterPro"/>
</dbReference>
<dbReference type="EMBL" id="SEOQ01000211">
    <property type="protein sequence ID" value="TFY66874.1"/>
    <property type="molecule type" value="Genomic_DNA"/>
</dbReference>
<evidence type="ECO:0000313" key="6">
    <source>
        <dbReference type="EMBL" id="TFY66874.1"/>
    </source>
</evidence>
<dbReference type="OrthoDB" id="9446342at2759"/>
<dbReference type="GO" id="GO:0005092">
    <property type="term" value="F:GDP-dissociation inhibitor activity"/>
    <property type="evidence" value="ECO:0007669"/>
    <property type="project" value="InterPro"/>
</dbReference>
<comment type="similarity">
    <text evidence="2">Belongs to the Rab GDI family.</text>
</comment>
<feature type="compositionally biased region" description="Acidic residues" evidence="5">
    <location>
        <begin position="364"/>
        <end position="373"/>
    </location>
</feature>
<dbReference type="GO" id="GO:0005634">
    <property type="term" value="C:nucleus"/>
    <property type="evidence" value="ECO:0007669"/>
    <property type="project" value="TreeGrafter"/>
</dbReference>
<accession>A0A4Y9YWT8</accession>
<evidence type="ECO:0000256" key="3">
    <source>
        <dbReference type="ARBA" id="ARBA00023128"/>
    </source>
</evidence>
<dbReference type="GO" id="GO:0005829">
    <property type="term" value="C:cytosol"/>
    <property type="evidence" value="ECO:0007669"/>
    <property type="project" value="TreeGrafter"/>
</dbReference>
<gene>
    <name evidence="6" type="ORF">EVG20_g4210</name>
</gene>
<evidence type="ECO:0000313" key="7">
    <source>
        <dbReference type="Proteomes" id="UP000298327"/>
    </source>
</evidence>
<name>A0A4Y9YWT8_9AGAM</name>
<reference evidence="6 7" key="1">
    <citation type="submission" date="2019-02" db="EMBL/GenBank/DDBJ databases">
        <title>Genome sequencing of the rare red list fungi Dentipellis fragilis.</title>
        <authorList>
            <person name="Buettner E."/>
            <person name="Kellner H."/>
        </authorList>
    </citation>
    <scope>NUCLEOTIDE SEQUENCE [LARGE SCALE GENOMIC DNA]</scope>
    <source>
        <strain evidence="6 7">DSM 105465</strain>
    </source>
</reference>
<dbReference type="PANTHER" id="PTHR11787:SF4">
    <property type="entry name" value="CHM, RAB ESCORT PROTEIN 1"/>
    <property type="match status" value="1"/>
</dbReference>
<dbReference type="STRING" id="205917.A0A4Y9YWT8"/>